<keyword evidence="1" id="KW-0521">NADP</keyword>
<dbReference type="Gene3D" id="3.40.50.720">
    <property type="entry name" value="NAD(P)-binding Rossmann-like Domain"/>
    <property type="match status" value="1"/>
</dbReference>
<dbReference type="GO" id="GO:0080019">
    <property type="term" value="F:alcohol-forming very long-chain fatty acyl-CoA reductase activity"/>
    <property type="evidence" value="ECO:0007669"/>
    <property type="project" value="InterPro"/>
</dbReference>
<evidence type="ECO:0000313" key="4">
    <source>
        <dbReference type="EMBL" id="OGM44204.1"/>
    </source>
</evidence>
<dbReference type="PANTHER" id="PTHR11011">
    <property type="entry name" value="MALE STERILITY PROTEIN 2-RELATED"/>
    <property type="match status" value="1"/>
</dbReference>
<dbReference type="AlphaFoldDB" id="A0A1F7ZXM0"/>
<dbReference type="Proteomes" id="UP000179179">
    <property type="component" value="Unassembled WGS sequence"/>
</dbReference>
<dbReference type="RefSeq" id="XP_022387921.1">
    <property type="nucleotide sequence ID" value="XM_022534826.1"/>
</dbReference>
<dbReference type="PANTHER" id="PTHR11011:SF45">
    <property type="entry name" value="FATTY ACYL-COA REDUCTASE CG8306-RELATED"/>
    <property type="match status" value="1"/>
</dbReference>
<dbReference type="GO" id="GO:0005777">
    <property type="term" value="C:peroxisome"/>
    <property type="evidence" value="ECO:0007669"/>
    <property type="project" value="TreeGrafter"/>
</dbReference>
<gene>
    <name evidence="4" type="ORF">ABOM_007697</name>
</gene>
<dbReference type="STRING" id="109264.A0A1F7ZXM0"/>
<accession>A0A1F7ZXM0</accession>
<protein>
    <recommendedName>
        <fullName evidence="1">Fatty acyl-CoA reductase</fullName>
        <ecNumber evidence="1">1.2.1.84</ecNumber>
    </recommendedName>
</protein>
<dbReference type="SUPFAM" id="SSF51735">
    <property type="entry name" value="NAD(P)-binding Rossmann-fold domains"/>
    <property type="match status" value="1"/>
</dbReference>
<dbReference type="Pfam" id="PF07993">
    <property type="entry name" value="NAD_binding_4"/>
    <property type="match status" value="1"/>
</dbReference>
<dbReference type="GO" id="GO:0035336">
    <property type="term" value="P:long-chain fatty-acyl-CoA metabolic process"/>
    <property type="evidence" value="ECO:0007669"/>
    <property type="project" value="TreeGrafter"/>
</dbReference>
<evidence type="ECO:0000256" key="2">
    <source>
        <dbReference type="SAM" id="MobiDB-lite"/>
    </source>
</evidence>
<evidence type="ECO:0000313" key="5">
    <source>
        <dbReference type="Proteomes" id="UP000179179"/>
    </source>
</evidence>
<comment type="similarity">
    <text evidence="1">Belongs to the fatty acyl-CoA reductase family.</text>
</comment>
<dbReference type="EMBL" id="LYCR01000058">
    <property type="protein sequence ID" value="OGM44204.1"/>
    <property type="molecule type" value="Genomic_DNA"/>
</dbReference>
<feature type="region of interest" description="Disordered" evidence="2">
    <location>
        <begin position="380"/>
        <end position="401"/>
    </location>
</feature>
<keyword evidence="5" id="KW-1185">Reference proteome</keyword>
<evidence type="ECO:0000259" key="3">
    <source>
        <dbReference type="Pfam" id="PF07993"/>
    </source>
</evidence>
<dbReference type="InterPro" id="IPR026055">
    <property type="entry name" value="FAR"/>
</dbReference>
<feature type="domain" description="Thioester reductase (TE)" evidence="3">
    <location>
        <begin position="11"/>
        <end position="255"/>
    </location>
</feature>
<dbReference type="InterPro" id="IPR013120">
    <property type="entry name" value="FAR_NAD-bd"/>
</dbReference>
<keyword evidence="1" id="KW-0560">Oxidoreductase</keyword>
<proteinExistence type="inferred from homology"/>
<dbReference type="GO" id="GO:0102965">
    <property type="term" value="F:alcohol-forming long-chain fatty acyl-CoA reductase activity"/>
    <property type="evidence" value="ECO:0007669"/>
    <property type="project" value="UniProtKB-EC"/>
</dbReference>
<keyword evidence="1" id="KW-0444">Lipid biosynthesis</keyword>
<feature type="compositionally biased region" description="Basic and acidic residues" evidence="2">
    <location>
        <begin position="386"/>
        <end position="401"/>
    </location>
</feature>
<dbReference type="EC" id="1.2.1.84" evidence="1"/>
<evidence type="ECO:0000256" key="1">
    <source>
        <dbReference type="RuleBase" id="RU363097"/>
    </source>
</evidence>
<dbReference type="OrthoDB" id="429813at2759"/>
<organism evidence="4 5">
    <name type="scientific">Aspergillus bombycis</name>
    <dbReference type="NCBI Taxonomy" id="109264"/>
    <lineage>
        <taxon>Eukaryota</taxon>
        <taxon>Fungi</taxon>
        <taxon>Dikarya</taxon>
        <taxon>Ascomycota</taxon>
        <taxon>Pezizomycotina</taxon>
        <taxon>Eurotiomycetes</taxon>
        <taxon>Eurotiomycetidae</taxon>
        <taxon>Eurotiales</taxon>
        <taxon>Aspergillaceae</taxon>
        <taxon>Aspergillus</taxon>
    </lineage>
</organism>
<dbReference type="GeneID" id="34451087"/>
<reference evidence="4 5" key="1">
    <citation type="journal article" date="2016" name="Genome Biol. Evol.">
        <title>Draft genome sequence of an aflatoxigenic Aspergillus species, A. bombycis.</title>
        <authorList>
            <person name="Moore G.G."/>
            <person name="Mack B.M."/>
            <person name="Beltz S.B."/>
            <person name="Gilbert M.K."/>
        </authorList>
    </citation>
    <scope>NUCLEOTIDE SEQUENCE [LARGE SCALE GENOMIC DNA]</scope>
    <source>
        <strain evidence="5">NRRL 26010</strain>
    </source>
</reference>
<dbReference type="InterPro" id="IPR036291">
    <property type="entry name" value="NAD(P)-bd_dom_sf"/>
</dbReference>
<sequence length="401" mass="45027">MTPAVKLTSVVRRRLQSTWSQWLSEETIQTLCDPSKLTVFDGDIRLPDMGLPKDTIDIVRAHVDVIIHAASSTHLAKHLAGLVDIVILASNMIGEFALSCPKLDRFVYVSTAYANGQPSYIGDIEVDERIYDPDSSASALEELAEVKRYGTSKVYEANEFPWPYSYAKNLTERLLVHRFQDHGAMNQLLIVRPSIIGPSQSVPYPGFCLPLSAPMLVLTAGMASSTSGDVRIGTSFADPNSQATVDEVPVDVVADRLISHAAAGTAGAIHAVSGKRARYKTSDGWHQVVRFRPIPWDLRLVWDPNGWKSPKQHYLSRLYRLLGTSYAFSEQRTVELSKAFSPEERKELQLFTRVQLCDLLPRQEQHIRYLLDRTTSKHAKVRISKRPPEHKPEEQQRVSKL</sequence>
<comment type="caution">
    <text evidence="4">The sequence shown here is derived from an EMBL/GenBank/DDBJ whole genome shotgun (WGS) entry which is preliminary data.</text>
</comment>
<name>A0A1F7ZXM0_9EURO</name>
<comment type="function">
    <text evidence="1">Catalyzes the reduction of fatty acyl-CoA to fatty alcohols.</text>
</comment>
<comment type="catalytic activity">
    <reaction evidence="1">
        <text>a long-chain fatty acyl-CoA + 2 NADPH + 2 H(+) = a long-chain primary fatty alcohol + 2 NADP(+) + CoA</text>
        <dbReference type="Rhea" id="RHEA:52716"/>
        <dbReference type="ChEBI" id="CHEBI:15378"/>
        <dbReference type="ChEBI" id="CHEBI:57287"/>
        <dbReference type="ChEBI" id="CHEBI:57783"/>
        <dbReference type="ChEBI" id="CHEBI:58349"/>
        <dbReference type="ChEBI" id="CHEBI:77396"/>
        <dbReference type="ChEBI" id="CHEBI:83139"/>
        <dbReference type="EC" id="1.2.1.84"/>
    </reaction>
</comment>
<keyword evidence="1" id="KW-0443">Lipid metabolism</keyword>